<name>A0A8X6PLR2_NEPPI</name>
<reference evidence="2" key="1">
    <citation type="submission" date="2020-08" db="EMBL/GenBank/DDBJ databases">
        <title>Multicomponent nature underlies the extraordinary mechanical properties of spider dragline silk.</title>
        <authorList>
            <person name="Kono N."/>
            <person name="Nakamura H."/>
            <person name="Mori M."/>
            <person name="Yoshida Y."/>
            <person name="Ohtoshi R."/>
            <person name="Malay A.D."/>
            <person name="Moran D.A.P."/>
            <person name="Tomita M."/>
            <person name="Numata K."/>
            <person name="Arakawa K."/>
        </authorList>
    </citation>
    <scope>NUCLEOTIDE SEQUENCE</scope>
</reference>
<accession>A0A8X6PLR2</accession>
<dbReference type="Proteomes" id="UP000887013">
    <property type="component" value="Unassembled WGS sequence"/>
</dbReference>
<dbReference type="EMBL" id="BMAW01070799">
    <property type="protein sequence ID" value="GFT75141.1"/>
    <property type="molecule type" value="Genomic_DNA"/>
</dbReference>
<organism evidence="2 3">
    <name type="scientific">Nephila pilipes</name>
    <name type="common">Giant wood spider</name>
    <name type="synonym">Nephila maculata</name>
    <dbReference type="NCBI Taxonomy" id="299642"/>
    <lineage>
        <taxon>Eukaryota</taxon>
        <taxon>Metazoa</taxon>
        <taxon>Ecdysozoa</taxon>
        <taxon>Arthropoda</taxon>
        <taxon>Chelicerata</taxon>
        <taxon>Arachnida</taxon>
        <taxon>Araneae</taxon>
        <taxon>Araneomorphae</taxon>
        <taxon>Entelegynae</taxon>
        <taxon>Araneoidea</taxon>
        <taxon>Nephilidae</taxon>
        <taxon>Nephila</taxon>
    </lineage>
</organism>
<feature type="region of interest" description="Disordered" evidence="1">
    <location>
        <begin position="1"/>
        <end position="28"/>
    </location>
</feature>
<proteinExistence type="predicted"/>
<evidence type="ECO:0000313" key="2">
    <source>
        <dbReference type="EMBL" id="GFT75141.1"/>
    </source>
</evidence>
<dbReference type="AlphaFoldDB" id="A0A8X6PLR2"/>
<evidence type="ECO:0000256" key="1">
    <source>
        <dbReference type="SAM" id="MobiDB-lite"/>
    </source>
</evidence>
<comment type="caution">
    <text evidence="2">The sequence shown here is derived from an EMBL/GenBank/DDBJ whole genome shotgun (WGS) entry which is preliminary data.</text>
</comment>
<protein>
    <submittedName>
        <fullName evidence="2">Uncharacterized protein</fullName>
    </submittedName>
</protein>
<keyword evidence="3" id="KW-1185">Reference proteome</keyword>
<sequence length="150" mass="16949">MTSKEKIHHPNSIIPTQSSLSARSHPPISPKHIIQKTSLVPPSVGEGNLSFPDFLPPSPTANKEEPRLIKTSFIPVRYYQVHCPSRRFHSLPIMQRTIGWMLLPPNGGTLKWGREEDEKLLLLLFAGEESMQKFIDISDLGLVIVKNVEY</sequence>
<feature type="compositionally biased region" description="Polar residues" evidence="1">
    <location>
        <begin position="13"/>
        <end position="22"/>
    </location>
</feature>
<evidence type="ECO:0000313" key="3">
    <source>
        <dbReference type="Proteomes" id="UP000887013"/>
    </source>
</evidence>
<gene>
    <name evidence="2" type="ORF">NPIL_186641</name>
</gene>